<dbReference type="CDD" id="cd00055">
    <property type="entry name" value="EGF_Lam"/>
    <property type="match status" value="5"/>
</dbReference>
<evidence type="ECO:0000256" key="10">
    <source>
        <dbReference type="ARBA" id="ARBA00023180"/>
    </source>
</evidence>
<evidence type="ECO:0000313" key="17">
    <source>
        <dbReference type="EMBL" id="GCC30976.1"/>
    </source>
</evidence>
<dbReference type="SUPFAM" id="SSF57196">
    <property type="entry name" value="EGF/Laminin"/>
    <property type="match status" value="5"/>
</dbReference>
<dbReference type="FunFam" id="2.10.25.10:FF:000174">
    <property type="entry name" value="Laminin subunit gamma-1"/>
    <property type="match status" value="1"/>
</dbReference>
<feature type="domain" description="Laminin EGF-like" evidence="15">
    <location>
        <begin position="507"/>
        <end position="562"/>
    </location>
</feature>
<accession>A0A401SKR2</accession>
<keyword evidence="5" id="KW-0677">Repeat</keyword>
<dbReference type="PRINTS" id="PR00011">
    <property type="entry name" value="EGFLAMININ"/>
</dbReference>
<evidence type="ECO:0000256" key="5">
    <source>
        <dbReference type="ARBA" id="ARBA00022737"/>
    </source>
</evidence>
<proteinExistence type="predicted"/>
<evidence type="ECO:0000256" key="6">
    <source>
        <dbReference type="ARBA" id="ARBA00022869"/>
    </source>
</evidence>
<dbReference type="FunFam" id="2.10.25.10:FF:000193">
    <property type="entry name" value="Laminin subunit gamma 1"/>
    <property type="match status" value="1"/>
</dbReference>
<evidence type="ECO:0000256" key="12">
    <source>
        <dbReference type="PROSITE-ProRule" id="PRU00460"/>
    </source>
</evidence>
<feature type="domain" description="Laminin EGF-like" evidence="15">
    <location>
        <begin position="87"/>
        <end position="134"/>
    </location>
</feature>
<feature type="domain" description="Laminin EGF-like" evidence="15">
    <location>
        <begin position="135"/>
        <end position="184"/>
    </location>
</feature>
<gene>
    <name evidence="17" type="ORF">chiPu_0009430</name>
</gene>
<dbReference type="PROSITE" id="PS50027">
    <property type="entry name" value="EGF_LAM_2"/>
    <property type="match status" value="4"/>
</dbReference>
<dbReference type="InterPro" id="IPR000034">
    <property type="entry name" value="Laminin_IV"/>
</dbReference>
<sequence>MIRESRVELMPSQFISADTILHAVYCHATECNCNRRAYRCEWDPILYQQTGSGTRCLDCVGNTEGVHCEKCKENHYSLRPGGHCQPCRCNPLGSTGSSCDEYGRCRCKPEGVIGDKCDKCQPGFYSLSSTGCKRCTCNMAGVTEICDVETGRCTCKYNVEGTNCNRCKPGYYNLHPDNPMGCSACFCFGHSSVCKVEDGYTKACITSAFDSDYEGWKAQHREGGDLPIMRSSSSRDIIVEGKDDYPIFFVAPAKFLGNQVLSYGQNLSFTFYVESNGAYPSVEDLILEGDGQTLTTQVNAQNNPIPSTTKHTFNYRLHEGLEYGWKPFLTSFDFQRVLSNLKAIKIRGSYNRQSAGHLDNVSLQTARPGTGSPAQWVEKCTCPTGYEGRFCEKCARGFTRQRRKLGGFSKCVPCACQGSSSTCDAETGSCFSNDPPRNCPHGYYPDATEPRGCRICPCPRGTGCTVTPGTTEVVCVGCPAKTMGNRCEMCEEGYFGNPQAGRSCQPCRCNNNVDPNSVSNCDQWTGECRECLYNTAGHHCERCKEGFYGNALASNPTEKCKSCNCDPSGSWSLQCRDDGTCDCKSGVFGAKCNQCAGDTYYNSTTGCQECPSCYQAVKSKVLKHKNVVRDLEILISRVKINGNPSSDKDFDERLRKASVVLNRMMTDAKKAEMDDENNLDQLKNLNKKLGAETSRLNNIGKSIDETRRLTVLYEDRVRSTERSLSNVRTKIQESRTKLSRMPSLPTGPVGGQNLAGLADEAQRLADKHVRDADDIEQFSRTANQSAFAALELITQVIKDDQKTMESINLINQQSKQISDLADELDGQANRIASKAQKVSERAQRIYNELNNIPTIDIDALEAEANELQLKESAIGLELNGKLELYERLKNNVMDFQRDVRKILDNGELEQRSADLLYARANAAKYLAEDAIKKGTSTLEQFDRILANLRDFNTRVISNKTAAENALNKIPDIIKTIDGANVKTSQAENQLGNAGTTANEAQRKARETNAIAADVLKGAVKSLDDADIALTDISRLDGEVQDVFEQLRYLQTDVENKQRSVHGDTVMAEMITDNVNDATMNVAVTQNSIKGTMDLISNLLISMGNSAEIDATNLQRIEASLQISKDQLTNELQLKQQELQEASREQREALAAYDQEIEDIRGSIENLENIRDTLPLGCFNTAANERP</sequence>
<evidence type="ECO:0000259" key="16">
    <source>
        <dbReference type="PROSITE" id="PS51115"/>
    </source>
</evidence>
<comment type="caution">
    <text evidence="17">The sequence shown here is derived from an EMBL/GenBank/DDBJ whole genome shotgun (WGS) entry which is preliminary data.</text>
</comment>
<evidence type="ECO:0000256" key="3">
    <source>
        <dbReference type="ARBA" id="ARBA00022530"/>
    </source>
</evidence>
<keyword evidence="8 13" id="KW-0175">Coiled coil</keyword>
<keyword evidence="9 12" id="KW-1015">Disulfide bond</keyword>
<organism evidence="17 18">
    <name type="scientific">Chiloscyllium punctatum</name>
    <name type="common">Brownbanded bambooshark</name>
    <name type="synonym">Hemiscyllium punctatum</name>
    <dbReference type="NCBI Taxonomy" id="137246"/>
    <lineage>
        <taxon>Eukaryota</taxon>
        <taxon>Metazoa</taxon>
        <taxon>Chordata</taxon>
        <taxon>Craniata</taxon>
        <taxon>Vertebrata</taxon>
        <taxon>Chondrichthyes</taxon>
        <taxon>Elasmobranchii</taxon>
        <taxon>Galeomorphii</taxon>
        <taxon>Galeoidea</taxon>
        <taxon>Orectolobiformes</taxon>
        <taxon>Hemiscylliidae</taxon>
        <taxon>Chiloscyllium</taxon>
    </lineage>
</organism>
<feature type="domain" description="Laminin IV type A" evidence="16">
    <location>
        <begin position="211"/>
        <end position="379"/>
    </location>
</feature>
<dbReference type="InterPro" id="IPR002049">
    <property type="entry name" value="LE_dom"/>
</dbReference>
<feature type="disulfide bond" evidence="12">
    <location>
        <begin position="155"/>
        <end position="164"/>
    </location>
</feature>
<dbReference type="Pfam" id="PF00053">
    <property type="entry name" value="EGF_laminin"/>
    <property type="match status" value="7"/>
</dbReference>
<dbReference type="InterPro" id="IPR050440">
    <property type="entry name" value="Laminin/Netrin_ECM"/>
</dbReference>
<dbReference type="FunFam" id="2.10.25.10:FF:000067">
    <property type="entry name" value="Laminin subunit gamma 1"/>
    <property type="match status" value="1"/>
</dbReference>
<keyword evidence="3" id="KW-0272">Extracellular matrix</keyword>
<evidence type="ECO:0000256" key="4">
    <source>
        <dbReference type="ARBA" id="ARBA00022729"/>
    </source>
</evidence>
<evidence type="ECO:0000259" key="15">
    <source>
        <dbReference type="PROSITE" id="PS50027"/>
    </source>
</evidence>
<dbReference type="Gene3D" id="2.10.25.10">
    <property type="entry name" value="Laminin"/>
    <property type="match status" value="6"/>
</dbReference>
<dbReference type="AlphaFoldDB" id="A0A401SKR2"/>
<dbReference type="Pfam" id="PF00052">
    <property type="entry name" value="Laminin_B"/>
    <property type="match status" value="1"/>
</dbReference>
<evidence type="ECO:0000256" key="9">
    <source>
        <dbReference type="ARBA" id="ARBA00023157"/>
    </source>
</evidence>
<evidence type="ECO:0000256" key="11">
    <source>
        <dbReference type="ARBA" id="ARBA00023292"/>
    </source>
</evidence>
<feature type="domain" description="Laminin EGF-like" evidence="15">
    <location>
        <begin position="563"/>
        <end position="609"/>
    </location>
</feature>
<feature type="disulfide bond" evidence="12">
    <location>
        <begin position="563"/>
        <end position="575"/>
    </location>
</feature>
<reference evidence="17 18" key="1">
    <citation type="journal article" date="2018" name="Nat. Ecol. Evol.">
        <title>Shark genomes provide insights into elasmobranch evolution and the origin of vertebrates.</title>
        <authorList>
            <person name="Hara Y"/>
            <person name="Yamaguchi K"/>
            <person name="Onimaru K"/>
            <person name="Kadota M"/>
            <person name="Koyanagi M"/>
            <person name="Keeley SD"/>
            <person name="Tatsumi K"/>
            <person name="Tanaka K"/>
            <person name="Motone F"/>
            <person name="Kageyama Y"/>
            <person name="Nozu R"/>
            <person name="Adachi N"/>
            <person name="Nishimura O"/>
            <person name="Nakagawa R"/>
            <person name="Tanegashima C"/>
            <person name="Kiyatake I"/>
            <person name="Matsumoto R"/>
            <person name="Murakumo K"/>
            <person name="Nishida K"/>
            <person name="Terakita A"/>
            <person name="Kuratani S"/>
            <person name="Sato K"/>
            <person name="Hyodo S Kuraku.S."/>
        </authorList>
    </citation>
    <scope>NUCLEOTIDE SEQUENCE [LARGE SCALE GENOMIC DNA]</scope>
</reference>
<evidence type="ECO:0000256" key="2">
    <source>
        <dbReference type="ARBA" id="ARBA00022525"/>
    </source>
</evidence>
<evidence type="ECO:0008006" key="19">
    <source>
        <dbReference type="Google" id="ProtNLM"/>
    </source>
</evidence>
<dbReference type="PANTHER" id="PTHR10574:SF270">
    <property type="entry name" value="LAMININ SUBUNIT GAMMA-1"/>
    <property type="match status" value="1"/>
</dbReference>
<dbReference type="GO" id="GO:0005604">
    <property type="term" value="C:basement membrane"/>
    <property type="evidence" value="ECO:0007669"/>
    <property type="project" value="UniProtKB-SubCell"/>
</dbReference>
<dbReference type="GO" id="GO:0007411">
    <property type="term" value="P:axon guidance"/>
    <property type="evidence" value="ECO:0007669"/>
    <property type="project" value="TreeGrafter"/>
</dbReference>
<protein>
    <recommendedName>
        <fullName evidence="19">Laminin subunit gamma-1</fullName>
    </recommendedName>
</protein>
<keyword evidence="6" id="KW-0084">Basement membrane</keyword>
<keyword evidence="11 12" id="KW-0424">Laminin EGF-like domain</keyword>
<keyword evidence="18" id="KW-1185">Reference proteome</keyword>
<dbReference type="EMBL" id="BEZZ01000334">
    <property type="protein sequence ID" value="GCC30976.1"/>
    <property type="molecule type" value="Genomic_DNA"/>
</dbReference>
<dbReference type="PROSITE" id="PS51115">
    <property type="entry name" value="LAMININ_IVA"/>
    <property type="match status" value="1"/>
</dbReference>
<feature type="disulfide bond" evidence="12">
    <location>
        <begin position="87"/>
        <end position="99"/>
    </location>
</feature>
<name>A0A401SKR2_CHIPU</name>
<evidence type="ECO:0000256" key="7">
    <source>
        <dbReference type="ARBA" id="ARBA00022889"/>
    </source>
</evidence>
<dbReference type="SMART" id="SM00180">
    <property type="entry name" value="EGF_Lam"/>
    <property type="match status" value="7"/>
</dbReference>
<dbReference type="OrthoDB" id="430826at2759"/>
<keyword evidence="7" id="KW-0130">Cell adhesion</keyword>
<feature type="region of interest" description="Disordered" evidence="14">
    <location>
        <begin position="724"/>
        <end position="747"/>
    </location>
</feature>
<evidence type="ECO:0000256" key="14">
    <source>
        <dbReference type="SAM" id="MobiDB-lite"/>
    </source>
</evidence>
<feature type="disulfide bond" evidence="12">
    <location>
        <begin position="531"/>
        <end position="540"/>
    </location>
</feature>
<comment type="caution">
    <text evidence="12">Lacks conserved residue(s) required for the propagation of feature annotation.</text>
</comment>
<evidence type="ECO:0000256" key="8">
    <source>
        <dbReference type="ARBA" id="ARBA00023054"/>
    </source>
</evidence>
<evidence type="ECO:0000256" key="1">
    <source>
        <dbReference type="ARBA" id="ARBA00004302"/>
    </source>
</evidence>
<dbReference type="SUPFAM" id="SSF58104">
    <property type="entry name" value="Methyl-accepting chemotaxis protein (MCP) signaling domain"/>
    <property type="match status" value="1"/>
</dbReference>
<feature type="disulfide bond" evidence="12">
    <location>
        <begin position="583"/>
        <end position="592"/>
    </location>
</feature>
<dbReference type="OMA" id="QGCTACF"/>
<dbReference type="PROSITE" id="PS01248">
    <property type="entry name" value="EGF_LAM_1"/>
    <property type="match status" value="3"/>
</dbReference>
<dbReference type="SMART" id="SM00281">
    <property type="entry name" value="LamB"/>
    <property type="match status" value="1"/>
</dbReference>
<dbReference type="STRING" id="137246.A0A401SKR2"/>
<dbReference type="GO" id="GO:0009888">
    <property type="term" value="P:tissue development"/>
    <property type="evidence" value="ECO:0007669"/>
    <property type="project" value="TreeGrafter"/>
</dbReference>
<keyword evidence="4" id="KW-0732">Signal</keyword>
<dbReference type="GO" id="GO:0009887">
    <property type="term" value="P:animal organ morphogenesis"/>
    <property type="evidence" value="ECO:0007669"/>
    <property type="project" value="TreeGrafter"/>
</dbReference>
<dbReference type="GO" id="GO:0007155">
    <property type="term" value="P:cell adhesion"/>
    <property type="evidence" value="ECO:0007669"/>
    <property type="project" value="UniProtKB-KW"/>
</dbReference>
<keyword evidence="10" id="KW-0325">Glycoprotein</keyword>
<comment type="subcellular location">
    <subcellularLocation>
        <location evidence="1">Secreted</location>
        <location evidence="1">Extracellular space</location>
        <location evidence="1">Extracellular matrix</location>
        <location evidence="1">Basement membrane</location>
    </subcellularLocation>
</comment>
<keyword evidence="2" id="KW-0964">Secreted</keyword>
<evidence type="ECO:0000256" key="13">
    <source>
        <dbReference type="SAM" id="Coils"/>
    </source>
</evidence>
<evidence type="ECO:0000313" key="18">
    <source>
        <dbReference type="Proteomes" id="UP000287033"/>
    </source>
</evidence>
<dbReference type="Proteomes" id="UP000287033">
    <property type="component" value="Unassembled WGS sequence"/>
</dbReference>
<feature type="coiled-coil region" evidence="13">
    <location>
        <begin position="1117"/>
        <end position="1169"/>
    </location>
</feature>
<dbReference type="PANTHER" id="PTHR10574">
    <property type="entry name" value="NETRIN/LAMININ-RELATED"/>
    <property type="match status" value="1"/>
</dbReference>